<dbReference type="Gramene" id="LPERR05G10440.6">
    <property type="protein sequence ID" value="LPERR05G10440.6"/>
    <property type="gene ID" value="LPERR05G10440"/>
</dbReference>
<protein>
    <submittedName>
        <fullName evidence="1">Uncharacterized protein</fullName>
    </submittedName>
</protein>
<dbReference type="HOGENOM" id="CLU_2486627_0_0_1"/>
<reference evidence="1" key="3">
    <citation type="submission" date="2015-04" db="UniProtKB">
        <authorList>
            <consortium name="EnsemblPlants"/>
        </authorList>
    </citation>
    <scope>IDENTIFICATION</scope>
</reference>
<dbReference type="EnsemblPlants" id="LPERR05G10440.6">
    <property type="protein sequence ID" value="LPERR05G10440.6"/>
    <property type="gene ID" value="LPERR05G10440"/>
</dbReference>
<reference evidence="1 2" key="1">
    <citation type="submission" date="2012-08" db="EMBL/GenBank/DDBJ databases">
        <title>Oryza genome evolution.</title>
        <authorList>
            <person name="Wing R.A."/>
        </authorList>
    </citation>
    <scope>NUCLEOTIDE SEQUENCE</scope>
</reference>
<accession>A0A0D9WFK5</accession>
<name>A0A0D9WFK5_9ORYZ</name>
<organism evidence="1 2">
    <name type="scientific">Leersia perrieri</name>
    <dbReference type="NCBI Taxonomy" id="77586"/>
    <lineage>
        <taxon>Eukaryota</taxon>
        <taxon>Viridiplantae</taxon>
        <taxon>Streptophyta</taxon>
        <taxon>Embryophyta</taxon>
        <taxon>Tracheophyta</taxon>
        <taxon>Spermatophyta</taxon>
        <taxon>Magnoliopsida</taxon>
        <taxon>Liliopsida</taxon>
        <taxon>Poales</taxon>
        <taxon>Poaceae</taxon>
        <taxon>BOP clade</taxon>
        <taxon>Oryzoideae</taxon>
        <taxon>Oryzeae</taxon>
        <taxon>Oryzinae</taxon>
        <taxon>Leersia</taxon>
    </lineage>
</organism>
<proteinExistence type="predicted"/>
<dbReference type="AlphaFoldDB" id="A0A0D9WFK5"/>
<sequence length="87" mass="9668">MTANCMFFRPEGGEWKKRQIAEQSSTAMPRRLRLQARTANSTSRFAAFSLSGVVATICTASSFDTTMTNWSRAVILRWVTSGAEMTP</sequence>
<reference evidence="2" key="2">
    <citation type="submission" date="2013-12" db="EMBL/GenBank/DDBJ databases">
        <authorList>
            <person name="Yu Y."/>
            <person name="Lee S."/>
            <person name="de Baynast K."/>
            <person name="Wissotski M."/>
            <person name="Liu L."/>
            <person name="Talag J."/>
            <person name="Goicoechea J."/>
            <person name="Angelova A."/>
            <person name="Jetty R."/>
            <person name="Kudrna D."/>
            <person name="Golser W."/>
            <person name="Rivera L."/>
            <person name="Zhang J."/>
            <person name="Wing R."/>
        </authorList>
    </citation>
    <scope>NUCLEOTIDE SEQUENCE</scope>
</reference>
<keyword evidence="2" id="KW-1185">Reference proteome</keyword>
<dbReference type="Proteomes" id="UP000032180">
    <property type="component" value="Chromosome 5"/>
</dbReference>
<evidence type="ECO:0000313" key="2">
    <source>
        <dbReference type="Proteomes" id="UP000032180"/>
    </source>
</evidence>
<evidence type="ECO:0000313" key="1">
    <source>
        <dbReference type="EnsemblPlants" id="LPERR05G10440.6"/>
    </source>
</evidence>